<comment type="caution">
    <text evidence="2">The sequence shown here is derived from an EMBL/GenBank/DDBJ whole genome shotgun (WGS) entry which is preliminary data.</text>
</comment>
<proteinExistence type="predicted"/>
<evidence type="ECO:0000313" key="2">
    <source>
        <dbReference type="EMBL" id="CAK9016136.1"/>
    </source>
</evidence>
<evidence type="ECO:0000313" key="3">
    <source>
        <dbReference type="Proteomes" id="UP001642484"/>
    </source>
</evidence>
<dbReference type="Proteomes" id="UP001642484">
    <property type="component" value="Unassembled WGS sequence"/>
</dbReference>
<sequence length="119" mass="13130">MAEAAALGLMEAQGIACRQHMSQASDKLCQTKPEPVKRPEKTAKAHPKTEISEEKTLKPSEKMAMSEPSGDSSRHAGSASTEEAERKMKKKKKKGLAYTLIVQKCQIFVSKRLRQTSSQ</sequence>
<gene>
    <name evidence="2" type="ORF">CCMP2556_LOCUS12378</name>
</gene>
<feature type="region of interest" description="Disordered" evidence="1">
    <location>
        <begin position="19"/>
        <end position="93"/>
    </location>
</feature>
<protein>
    <submittedName>
        <fullName evidence="2">Uncharacterized protein</fullName>
    </submittedName>
</protein>
<evidence type="ECO:0000256" key="1">
    <source>
        <dbReference type="SAM" id="MobiDB-lite"/>
    </source>
</evidence>
<keyword evidence="3" id="KW-1185">Reference proteome</keyword>
<accession>A0ABP0JNX0</accession>
<organism evidence="2 3">
    <name type="scientific">Durusdinium trenchii</name>
    <dbReference type="NCBI Taxonomy" id="1381693"/>
    <lineage>
        <taxon>Eukaryota</taxon>
        <taxon>Sar</taxon>
        <taxon>Alveolata</taxon>
        <taxon>Dinophyceae</taxon>
        <taxon>Suessiales</taxon>
        <taxon>Symbiodiniaceae</taxon>
        <taxon>Durusdinium</taxon>
    </lineage>
</organism>
<feature type="compositionally biased region" description="Basic and acidic residues" evidence="1">
    <location>
        <begin position="34"/>
        <end position="61"/>
    </location>
</feature>
<dbReference type="EMBL" id="CAXAMN010006003">
    <property type="protein sequence ID" value="CAK9016136.1"/>
    <property type="molecule type" value="Genomic_DNA"/>
</dbReference>
<reference evidence="2 3" key="1">
    <citation type="submission" date="2024-02" db="EMBL/GenBank/DDBJ databases">
        <authorList>
            <person name="Chen Y."/>
            <person name="Shah S."/>
            <person name="Dougan E. K."/>
            <person name="Thang M."/>
            <person name="Chan C."/>
        </authorList>
    </citation>
    <scope>NUCLEOTIDE SEQUENCE [LARGE SCALE GENOMIC DNA]</scope>
</reference>
<name>A0ABP0JNX0_9DINO</name>